<evidence type="ECO:0000256" key="1">
    <source>
        <dbReference type="SAM" id="Phobius"/>
    </source>
</evidence>
<evidence type="ECO:0000313" key="2">
    <source>
        <dbReference type="EMBL" id="CAL1680618.1"/>
    </source>
</evidence>
<gene>
    <name evidence="2" type="ORF">LPLAT_LOCUS6610</name>
</gene>
<protein>
    <submittedName>
        <fullName evidence="2">Uncharacterized protein</fullName>
    </submittedName>
</protein>
<evidence type="ECO:0000313" key="3">
    <source>
        <dbReference type="Proteomes" id="UP001497644"/>
    </source>
</evidence>
<keyword evidence="3" id="KW-1185">Reference proteome</keyword>
<feature type="transmembrane region" description="Helical" evidence="1">
    <location>
        <begin position="6"/>
        <end position="27"/>
    </location>
</feature>
<keyword evidence="1" id="KW-0472">Membrane</keyword>
<sequence>MAFWWFNKTIACGTTAFAALFYCVIILRNRKEKKETGRIDDNTAFEIKIANPSSPNIHNGKVFAKNSLSASPNNAPLTSKVGQVTSYLSKQNTSNTPVKPRNKKLFSIQLKIEKGCNSIVLNRFLTHDESSETVILNNIAFSYESGFGNAQNNLNHSLIIHIGDSTDSTNNRIQIKIFNKPIKQSMLEMFNISANYSTSNRSTNSTIISQNENQEIGIMIAPFSNRHIVNPVITFRGNRLTNTSNNQWIKEREKNDVTVIINAPV</sequence>
<dbReference type="EMBL" id="OZ034825">
    <property type="protein sequence ID" value="CAL1680618.1"/>
    <property type="molecule type" value="Genomic_DNA"/>
</dbReference>
<keyword evidence="1" id="KW-0812">Transmembrane</keyword>
<accession>A0AAV2NLF7</accession>
<dbReference type="AlphaFoldDB" id="A0AAV2NLF7"/>
<organism evidence="2 3">
    <name type="scientific">Lasius platythorax</name>
    <dbReference type="NCBI Taxonomy" id="488582"/>
    <lineage>
        <taxon>Eukaryota</taxon>
        <taxon>Metazoa</taxon>
        <taxon>Ecdysozoa</taxon>
        <taxon>Arthropoda</taxon>
        <taxon>Hexapoda</taxon>
        <taxon>Insecta</taxon>
        <taxon>Pterygota</taxon>
        <taxon>Neoptera</taxon>
        <taxon>Endopterygota</taxon>
        <taxon>Hymenoptera</taxon>
        <taxon>Apocrita</taxon>
        <taxon>Aculeata</taxon>
        <taxon>Formicoidea</taxon>
        <taxon>Formicidae</taxon>
        <taxon>Formicinae</taxon>
        <taxon>Lasius</taxon>
        <taxon>Lasius</taxon>
    </lineage>
</organism>
<keyword evidence="1" id="KW-1133">Transmembrane helix</keyword>
<proteinExistence type="predicted"/>
<name>A0AAV2NLF7_9HYME</name>
<reference evidence="2" key="1">
    <citation type="submission" date="2024-04" db="EMBL/GenBank/DDBJ databases">
        <authorList>
            <consortium name="Molecular Ecology Group"/>
        </authorList>
    </citation>
    <scope>NUCLEOTIDE SEQUENCE</scope>
</reference>
<dbReference type="Proteomes" id="UP001497644">
    <property type="component" value="Chromosome 2"/>
</dbReference>